<feature type="region of interest" description="Disordered" evidence="2">
    <location>
        <begin position="548"/>
        <end position="580"/>
    </location>
</feature>
<dbReference type="GO" id="GO:0007165">
    <property type="term" value="P:signal transduction"/>
    <property type="evidence" value="ECO:0007669"/>
    <property type="project" value="InterPro"/>
</dbReference>
<feature type="compositionally biased region" description="Basic and acidic residues" evidence="2">
    <location>
        <begin position="1010"/>
        <end position="1022"/>
    </location>
</feature>
<feature type="compositionally biased region" description="Polar residues" evidence="2">
    <location>
        <begin position="1"/>
        <end position="11"/>
    </location>
</feature>
<dbReference type="InterPro" id="IPR051707">
    <property type="entry name" value="PI-Interact_SigTrans_Reg"/>
</dbReference>
<feature type="region of interest" description="Disordered" evidence="2">
    <location>
        <begin position="883"/>
        <end position="913"/>
    </location>
</feature>
<feature type="compositionally biased region" description="Polar residues" evidence="2">
    <location>
        <begin position="160"/>
        <end position="171"/>
    </location>
</feature>
<feature type="compositionally biased region" description="Low complexity" evidence="2">
    <location>
        <begin position="975"/>
        <end position="991"/>
    </location>
</feature>
<dbReference type="InterPro" id="IPR011993">
    <property type="entry name" value="PH-like_dom_sf"/>
</dbReference>
<dbReference type="GO" id="GO:0005096">
    <property type="term" value="F:GTPase activator activity"/>
    <property type="evidence" value="ECO:0007669"/>
    <property type="project" value="UniProtKB-KW"/>
</dbReference>
<dbReference type="PROSITE" id="PS50238">
    <property type="entry name" value="RHOGAP"/>
    <property type="match status" value="1"/>
</dbReference>
<dbReference type="Gene3D" id="2.30.29.30">
    <property type="entry name" value="Pleckstrin-homology domain (PH domain)/Phosphotyrosine-binding domain (PTB)"/>
    <property type="match status" value="2"/>
</dbReference>
<dbReference type="SUPFAM" id="SSF50729">
    <property type="entry name" value="PH domain-like"/>
    <property type="match status" value="2"/>
</dbReference>
<dbReference type="EMBL" id="KB007811">
    <property type="protein sequence ID" value="ELR24575.1"/>
    <property type="molecule type" value="Genomic_DNA"/>
</dbReference>
<dbReference type="InterPro" id="IPR001849">
    <property type="entry name" value="PH_domain"/>
</dbReference>
<feature type="region of interest" description="Disordered" evidence="2">
    <location>
        <begin position="1"/>
        <end position="83"/>
    </location>
</feature>
<dbReference type="PROSITE" id="PS50003">
    <property type="entry name" value="PH_DOMAIN"/>
    <property type="match status" value="2"/>
</dbReference>
<feature type="region of interest" description="Disordered" evidence="2">
    <location>
        <begin position="128"/>
        <end position="171"/>
    </location>
</feature>
<dbReference type="GeneID" id="14925596"/>
<dbReference type="SMART" id="SM00233">
    <property type="entry name" value="PH"/>
    <property type="match status" value="2"/>
</dbReference>
<feature type="compositionally biased region" description="Acidic residues" evidence="2">
    <location>
        <begin position="64"/>
        <end position="83"/>
    </location>
</feature>
<feature type="compositionally biased region" description="Low complexity" evidence="2">
    <location>
        <begin position="143"/>
        <end position="159"/>
    </location>
</feature>
<protein>
    <submittedName>
        <fullName evidence="5">PH domain containing protein</fullName>
    </submittedName>
</protein>
<feature type="domain" description="PH" evidence="3">
    <location>
        <begin position="312"/>
        <end position="426"/>
    </location>
</feature>
<dbReference type="Pfam" id="PF00620">
    <property type="entry name" value="RhoGAP"/>
    <property type="match status" value="1"/>
</dbReference>
<dbReference type="FunFam" id="2.30.29.30:FF:000286">
    <property type="entry name" value="PH-protein kinase domain containing protein"/>
    <property type="match status" value="2"/>
</dbReference>
<dbReference type="SUPFAM" id="SSF48350">
    <property type="entry name" value="GTPase activation domain, GAP"/>
    <property type="match status" value="1"/>
</dbReference>
<keyword evidence="6" id="KW-1185">Reference proteome</keyword>
<dbReference type="Proteomes" id="UP000011083">
    <property type="component" value="Unassembled WGS sequence"/>
</dbReference>
<evidence type="ECO:0000259" key="4">
    <source>
        <dbReference type="PROSITE" id="PS50238"/>
    </source>
</evidence>
<feature type="compositionally biased region" description="Polar residues" evidence="2">
    <location>
        <begin position="1024"/>
        <end position="1033"/>
    </location>
</feature>
<feature type="region of interest" description="Disordered" evidence="2">
    <location>
        <begin position="974"/>
        <end position="1033"/>
    </location>
</feature>
<dbReference type="KEGG" id="acan:ACA1_171490"/>
<accession>L8HHC3</accession>
<dbReference type="InterPro" id="IPR000198">
    <property type="entry name" value="RhoGAP_dom"/>
</dbReference>
<keyword evidence="1" id="KW-0343">GTPase activation</keyword>
<feature type="region of interest" description="Disordered" evidence="2">
    <location>
        <begin position="623"/>
        <end position="663"/>
    </location>
</feature>
<proteinExistence type="predicted"/>
<gene>
    <name evidence="5" type="ORF">ACA1_171490</name>
</gene>
<evidence type="ECO:0000313" key="6">
    <source>
        <dbReference type="Proteomes" id="UP000011083"/>
    </source>
</evidence>
<dbReference type="GO" id="GO:0005547">
    <property type="term" value="F:phosphatidylinositol-3,4,5-trisphosphate binding"/>
    <property type="evidence" value="ECO:0007669"/>
    <property type="project" value="UniProtKB-ARBA"/>
</dbReference>
<evidence type="ECO:0000256" key="1">
    <source>
        <dbReference type="ARBA" id="ARBA00022468"/>
    </source>
</evidence>
<evidence type="ECO:0000313" key="5">
    <source>
        <dbReference type="EMBL" id="ELR24575.1"/>
    </source>
</evidence>
<dbReference type="VEuPathDB" id="AmoebaDB:ACA1_171490"/>
<reference evidence="5 6" key="1">
    <citation type="journal article" date="2013" name="Genome Biol.">
        <title>Genome of Acanthamoeba castellanii highlights extensive lateral gene transfer and early evolution of tyrosine kinase signaling.</title>
        <authorList>
            <person name="Clarke M."/>
            <person name="Lohan A.J."/>
            <person name="Liu B."/>
            <person name="Lagkouvardos I."/>
            <person name="Roy S."/>
            <person name="Zafar N."/>
            <person name="Bertelli C."/>
            <person name="Schilde C."/>
            <person name="Kianianmomeni A."/>
            <person name="Burglin T.R."/>
            <person name="Frech C."/>
            <person name="Turcotte B."/>
            <person name="Kopec K.O."/>
            <person name="Synnott J.M."/>
            <person name="Choo C."/>
            <person name="Paponov I."/>
            <person name="Finkler A."/>
            <person name="Soon Heng Tan C."/>
            <person name="Hutchins A.P."/>
            <person name="Weinmeier T."/>
            <person name="Rattei T."/>
            <person name="Chu J.S."/>
            <person name="Gimenez G."/>
            <person name="Irimia M."/>
            <person name="Rigden D.J."/>
            <person name="Fitzpatrick D.A."/>
            <person name="Lorenzo-Morales J."/>
            <person name="Bateman A."/>
            <person name="Chiu C.H."/>
            <person name="Tang P."/>
            <person name="Hegemann P."/>
            <person name="Fromm H."/>
            <person name="Raoult D."/>
            <person name="Greub G."/>
            <person name="Miranda-Saavedra D."/>
            <person name="Chen N."/>
            <person name="Nash P."/>
            <person name="Ginger M.L."/>
            <person name="Horn M."/>
            <person name="Schaap P."/>
            <person name="Caler L."/>
            <person name="Loftus B."/>
        </authorList>
    </citation>
    <scope>NUCLEOTIDE SEQUENCE [LARGE SCALE GENOMIC DNA]</scope>
    <source>
        <strain evidence="5 6">Neff</strain>
    </source>
</reference>
<name>L8HHC3_ACACF</name>
<feature type="domain" description="Rho-GAP" evidence="4">
    <location>
        <begin position="684"/>
        <end position="908"/>
    </location>
</feature>
<evidence type="ECO:0000259" key="3">
    <source>
        <dbReference type="PROSITE" id="PS50003"/>
    </source>
</evidence>
<organism evidence="5 6">
    <name type="scientific">Acanthamoeba castellanii (strain ATCC 30010 / Neff)</name>
    <dbReference type="NCBI Taxonomy" id="1257118"/>
    <lineage>
        <taxon>Eukaryota</taxon>
        <taxon>Amoebozoa</taxon>
        <taxon>Discosea</taxon>
        <taxon>Longamoebia</taxon>
        <taxon>Centramoebida</taxon>
        <taxon>Acanthamoebidae</taxon>
        <taxon>Acanthamoeba</taxon>
    </lineage>
</organism>
<dbReference type="PANTHER" id="PTHR14336">
    <property type="entry name" value="TANDEM PH DOMAIN CONTAINING PROTEIN"/>
    <property type="match status" value="1"/>
</dbReference>
<feature type="compositionally biased region" description="Acidic residues" evidence="2">
    <location>
        <begin position="624"/>
        <end position="641"/>
    </location>
</feature>
<dbReference type="Gene3D" id="1.10.555.10">
    <property type="entry name" value="Rho GTPase activation protein"/>
    <property type="match status" value="1"/>
</dbReference>
<sequence>MEVNDNNTLQSGEAGEEGAPQVRQRSAPGSPPPPLRVVKFASQPESRHADSKDDDVAEVRKEEGEEGDDGGEEKDDFDFADDDVMLNLVNEQQQHNGGSGIERRDSAWMMAHQAGQAVSEWLQRKDRERATPNGRPVSPPPTTTTGGLPDPLLDPAALTSTTSAGRKPPFQTSQRVKSVGFFSFSRYDTPSKEGWLTKQGGRVKNWKRRWFILSEDRLYYYKKPGDMTPLGFIPLSRCCIRITEMRRRGRRLRYSFELYDPLGVFCRRHPAFYIFADNEEELEEWIRALNLKVADSPMKNLRVEEPVIDIHPIERQGWLTKRGGIVKNWKRRWFVLRGNMLYYYRNTKIKTPLGFIPVDRCSVELLNTDDDFKKHGIRLPRRKQGFVFQITDPCSAFNRWHPSYYLMAETEEDMDEWIAAICTIKLLDFDASQITDSSPSESFRRATNEDEVLVQLSGEIDPDALARQYGMENKGPVASLPNSYRFKKTSSAPRNVISALGKQKGVTLNKRRFSLGSSSSSSGSASYSRTSSLSLSSFRLSLPEPLSTEASGELKGLPRGVDLFSDDGSGVEGEDGDDEWEEKSIGLVWRNSYVAPRPHKNGGGSGIGVIDLDTSREGSLVMVEGEDDDDGDDNEEESVDDAEQKKKKKQQLQQLQQQPRNVAFNREMKALARDQEKRMTAVVSMLNFLYKAVKKRSAKAVAATTKGTPAQAQSKAREEVLENLFNTTYDDLKYLEVLKELLQSDNDQLVREDTIEEIMVGKFKGAEELGLPLSLFCALKTAHQVRVVSSLMLDYLASLTSPILPHYRQIIALREYAGEQRTARLRTIIAQLDRPRHRILRRLLGLIKRIGELAALSKNGRALTVPQMAIVLAPYIIRPTSQSGEIGSGSGGGDDLGDTLIEPSKCIDSPKPIGFPLTPRRREIVRSDWTHITELITKMVADFEALFHHHKQQQPNNKNSKNRQAISEKTWNLLSSGPATSTSTSSSSSSSIPPPPPPPSAWVSGAKKSTNAERPEHRRERSLGSISAQSTGV</sequence>
<dbReference type="AlphaFoldDB" id="L8HHC3"/>
<evidence type="ECO:0000256" key="2">
    <source>
        <dbReference type="SAM" id="MobiDB-lite"/>
    </source>
</evidence>
<feature type="domain" description="PH" evidence="3">
    <location>
        <begin position="189"/>
        <end position="294"/>
    </location>
</feature>
<dbReference type="InterPro" id="IPR008936">
    <property type="entry name" value="Rho_GTPase_activation_prot"/>
</dbReference>
<dbReference type="OrthoDB" id="10261837at2759"/>
<dbReference type="RefSeq" id="XP_004356475.1">
    <property type="nucleotide sequence ID" value="XM_004356422.1"/>
</dbReference>
<dbReference type="Pfam" id="PF00169">
    <property type="entry name" value="PH"/>
    <property type="match status" value="2"/>
</dbReference>